<gene>
    <name evidence="3" type="ORF">BMG03_03205</name>
</gene>
<reference evidence="3 4" key="1">
    <citation type="submission" date="2017-01" db="EMBL/GenBank/DDBJ databases">
        <title>The complete genome sequence of a sulfur-oxidizing marine bacterium Thioclava sp. 25B10_4T.</title>
        <authorList>
            <person name="Liu Y."/>
            <person name="Lai Q."/>
            <person name="Shao Z."/>
        </authorList>
    </citation>
    <scope>NUCLEOTIDE SEQUENCE [LARGE SCALE GENOMIC DNA]</scope>
    <source>
        <strain evidence="3 4">25B10_4</strain>
    </source>
</reference>
<dbReference type="InterPro" id="IPR008807">
    <property type="entry name" value="ROS_MUCR"/>
</dbReference>
<feature type="compositionally biased region" description="Low complexity" evidence="2">
    <location>
        <begin position="51"/>
        <end position="65"/>
    </location>
</feature>
<comment type="similarity">
    <text evidence="1">Belongs to the ros/MucR family.</text>
</comment>
<dbReference type="InterPro" id="IPR041920">
    <property type="entry name" value="ROS/MUCR_sf"/>
</dbReference>
<evidence type="ECO:0000313" key="3">
    <source>
        <dbReference type="EMBL" id="AQS46913.1"/>
    </source>
</evidence>
<sequence length="154" mass="16379">MSKDRPTDAANIIATVAAAYAARSDVTADQVVDLVAKLSAQFGEDLHNAAANHAAEAPTASSSPARPQPALPVKEAVTEDKVFCLCCGRGFKMLKRHLGSEHGLSEDEYRALFNLPADMPLVAPSYSARKAAYAKKVGLGKHSRDDYEASLHDA</sequence>
<dbReference type="Pfam" id="PF05443">
    <property type="entry name" value="ROS_MUCR"/>
    <property type="match status" value="1"/>
</dbReference>
<proteinExistence type="inferred from homology"/>
<dbReference type="EMBL" id="CP019437">
    <property type="protein sequence ID" value="AQS46913.1"/>
    <property type="molecule type" value="Genomic_DNA"/>
</dbReference>
<evidence type="ECO:0000256" key="2">
    <source>
        <dbReference type="SAM" id="MobiDB-lite"/>
    </source>
</evidence>
<organism evidence="3 4">
    <name type="scientific">Thioclava nitratireducens</name>
    <dbReference type="NCBI Taxonomy" id="1915078"/>
    <lineage>
        <taxon>Bacteria</taxon>
        <taxon>Pseudomonadati</taxon>
        <taxon>Pseudomonadota</taxon>
        <taxon>Alphaproteobacteria</taxon>
        <taxon>Rhodobacterales</taxon>
        <taxon>Paracoccaceae</taxon>
        <taxon>Thioclava</taxon>
    </lineage>
</organism>
<evidence type="ECO:0000256" key="1">
    <source>
        <dbReference type="ARBA" id="ARBA00007031"/>
    </source>
</evidence>
<name>A0ABN4XCD1_9RHOB</name>
<dbReference type="RefSeq" id="WP_075775829.1">
    <property type="nucleotide sequence ID" value="NZ_CP019437.1"/>
</dbReference>
<keyword evidence="4" id="KW-1185">Reference proteome</keyword>
<dbReference type="Gene3D" id="1.10.10.1550">
    <property type="entry name" value="ROS/MUCR transcriptional regulator protein"/>
    <property type="match status" value="1"/>
</dbReference>
<evidence type="ECO:0000313" key="4">
    <source>
        <dbReference type="Proteomes" id="UP000185622"/>
    </source>
</evidence>
<protein>
    <submittedName>
        <fullName evidence="3">MucR family transcriptional regulator</fullName>
    </submittedName>
</protein>
<dbReference type="Proteomes" id="UP000185622">
    <property type="component" value="Chromosome"/>
</dbReference>
<accession>A0ABN4XCD1</accession>
<feature type="region of interest" description="Disordered" evidence="2">
    <location>
        <begin position="51"/>
        <end position="72"/>
    </location>
</feature>